<accession>A0A329SY09</accession>
<reference evidence="2 3" key="1">
    <citation type="submission" date="2018-01" db="EMBL/GenBank/DDBJ databases">
        <title>Draft genome of the strawberry crown rot pathogen Phytophthora cactorum.</title>
        <authorList>
            <person name="Armitage A.D."/>
            <person name="Lysoe E."/>
            <person name="Nellist C.F."/>
            <person name="Harrison R.J."/>
            <person name="Brurberg M.B."/>
        </authorList>
    </citation>
    <scope>NUCLEOTIDE SEQUENCE [LARGE SCALE GENOMIC DNA]</scope>
    <source>
        <strain evidence="2 3">10300</strain>
    </source>
</reference>
<feature type="transmembrane region" description="Helical" evidence="1">
    <location>
        <begin position="12"/>
        <end position="32"/>
    </location>
</feature>
<name>A0A329SY09_9STRA</name>
<dbReference type="AlphaFoldDB" id="A0A329SY09"/>
<dbReference type="OrthoDB" id="10474527at2759"/>
<dbReference type="EMBL" id="MJFZ01000025">
    <property type="protein sequence ID" value="RAW41777.1"/>
    <property type="molecule type" value="Genomic_DNA"/>
</dbReference>
<protein>
    <recommendedName>
        <fullName evidence="4">PiggyBac transposable element-derived protein domain-containing protein</fullName>
    </recommendedName>
</protein>
<dbReference type="Proteomes" id="UP000251314">
    <property type="component" value="Unassembled WGS sequence"/>
</dbReference>
<keyword evidence="1" id="KW-0812">Transmembrane</keyword>
<comment type="caution">
    <text evidence="2">The sequence shown here is derived from an EMBL/GenBank/DDBJ whole genome shotgun (WGS) entry which is preliminary data.</text>
</comment>
<proteinExistence type="predicted"/>
<organism evidence="2 3">
    <name type="scientific">Phytophthora cactorum</name>
    <dbReference type="NCBI Taxonomy" id="29920"/>
    <lineage>
        <taxon>Eukaryota</taxon>
        <taxon>Sar</taxon>
        <taxon>Stramenopiles</taxon>
        <taxon>Oomycota</taxon>
        <taxon>Peronosporomycetes</taxon>
        <taxon>Peronosporales</taxon>
        <taxon>Peronosporaceae</taxon>
        <taxon>Phytophthora</taxon>
    </lineage>
</organism>
<evidence type="ECO:0000313" key="3">
    <source>
        <dbReference type="Proteomes" id="UP000251314"/>
    </source>
</evidence>
<dbReference type="VEuPathDB" id="FungiDB:PC110_g2065"/>
<dbReference type="STRING" id="29920.A0A329SY09"/>
<keyword evidence="3" id="KW-1185">Reference proteome</keyword>
<evidence type="ECO:0000256" key="1">
    <source>
        <dbReference type="SAM" id="Phobius"/>
    </source>
</evidence>
<keyword evidence="1" id="KW-1133">Transmembrane helix</keyword>
<evidence type="ECO:0000313" key="2">
    <source>
        <dbReference type="EMBL" id="RAW41777.1"/>
    </source>
</evidence>
<gene>
    <name evidence="2" type="ORF">PC110_g2065</name>
</gene>
<keyword evidence="1" id="KW-0472">Membrane</keyword>
<evidence type="ECO:0008006" key="4">
    <source>
        <dbReference type="Google" id="ProtNLM"/>
    </source>
</evidence>
<sequence length="48" mass="5569">MRLVVVDRFHTSVVLAVQLLLMGFYTICTIMTNHRGFCKAVRTYRVAH</sequence>